<comment type="caution">
    <text evidence="1">The sequence shown here is derived from an EMBL/GenBank/DDBJ whole genome shotgun (WGS) entry which is preliminary data.</text>
</comment>
<gene>
    <name evidence="1" type="ORF">NFI88_03675</name>
</gene>
<reference evidence="1 2" key="1">
    <citation type="submission" date="2022-06" db="EMBL/GenBank/DDBJ databases">
        <title>Rhizosaccharibacter gen. nov. sp. nov. KSS12, endophytic bacteria isolated from sugarcane.</title>
        <authorList>
            <person name="Pitiwittayakul N."/>
        </authorList>
    </citation>
    <scope>NUCLEOTIDE SEQUENCE [LARGE SCALE GENOMIC DNA]</scope>
    <source>
        <strain evidence="1 2">KSS12</strain>
    </source>
</reference>
<dbReference type="Proteomes" id="UP001524547">
    <property type="component" value="Unassembled WGS sequence"/>
</dbReference>
<sequence length="50" mass="5363">MSILDPGSRTMRAVRKLLPVLMALTLLLGLAQGLHWFGWGAPAPVDTGSF</sequence>
<organism evidence="1 2">
    <name type="scientific">Rhizosaccharibacter radicis</name>
    <dbReference type="NCBI Taxonomy" id="2782605"/>
    <lineage>
        <taxon>Bacteria</taxon>
        <taxon>Pseudomonadati</taxon>
        <taxon>Pseudomonadota</taxon>
        <taxon>Alphaproteobacteria</taxon>
        <taxon>Acetobacterales</taxon>
        <taxon>Acetobacteraceae</taxon>
        <taxon>Rhizosaccharibacter</taxon>
    </lineage>
</organism>
<evidence type="ECO:0000313" key="2">
    <source>
        <dbReference type="Proteomes" id="UP001524547"/>
    </source>
</evidence>
<dbReference type="RefSeq" id="WP_422918673.1">
    <property type="nucleotide sequence ID" value="NZ_JAMZEJ010000002.1"/>
</dbReference>
<proteinExistence type="predicted"/>
<keyword evidence="2" id="KW-1185">Reference proteome</keyword>
<name>A0ABT1VW80_9PROT</name>
<protein>
    <submittedName>
        <fullName evidence="1">Uncharacterized protein</fullName>
    </submittedName>
</protein>
<accession>A0ABT1VW80</accession>
<dbReference type="EMBL" id="JAMZEJ010000002">
    <property type="protein sequence ID" value="MCQ8239939.1"/>
    <property type="molecule type" value="Genomic_DNA"/>
</dbReference>
<evidence type="ECO:0000313" key="1">
    <source>
        <dbReference type="EMBL" id="MCQ8239939.1"/>
    </source>
</evidence>